<dbReference type="SUPFAM" id="SSF82109">
    <property type="entry name" value="MIR domain"/>
    <property type="match status" value="1"/>
</dbReference>
<evidence type="ECO:0000256" key="15">
    <source>
        <dbReference type="ARBA" id="ARBA00045102"/>
    </source>
</evidence>
<keyword evidence="8 16" id="KW-0812">Transmembrane</keyword>
<dbReference type="Pfam" id="PF02815">
    <property type="entry name" value="MIR"/>
    <property type="match status" value="1"/>
</dbReference>
<dbReference type="InterPro" id="IPR005678">
    <property type="entry name" value="Tim17"/>
</dbReference>
<dbReference type="UniPathway" id="UPA00378"/>
<dbReference type="Proteomes" id="UP000013776">
    <property type="component" value="Unassembled WGS sequence"/>
</dbReference>
<feature type="region of interest" description="Disordered" evidence="17">
    <location>
        <begin position="750"/>
        <end position="789"/>
    </location>
</feature>
<dbReference type="InterPro" id="IPR032421">
    <property type="entry name" value="PMT_4TMC"/>
</dbReference>
<evidence type="ECO:0000256" key="3">
    <source>
        <dbReference type="ARBA" id="ARBA00004922"/>
    </source>
</evidence>
<evidence type="ECO:0000256" key="14">
    <source>
        <dbReference type="ARBA" id="ARBA00045085"/>
    </source>
</evidence>
<keyword evidence="20" id="KW-1185">Reference proteome</keyword>
<evidence type="ECO:0000313" key="20">
    <source>
        <dbReference type="Proteomes" id="UP000013776"/>
    </source>
</evidence>
<evidence type="ECO:0000256" key="8">
    <source>
        <dbReference type="ARBA" id="ARBA00022692"/>
    </source>
</evidence>
<dbReference type="eggNOG" id="KOG3359">
    <property type="taxonomic scope" value="Eukaryota"/>
</dbReference>
<feature type="domain" description="MIR" evidence="18">
    <location>
        <begin position="373"/>
        <end position="432"/>
    </location>
</feature>
<name>R4X7X9_TAPDE</name>
<dbReference type="GO" id="GO:0030150">
    <property type="term" value="P:protein import into mitochondrial matrix"/>
    <property type="evidence" value="ECO:0007669"/>
    <property type="project" value="InterPro"/>
</dbReference>
<evidence type="ECO:0000256" key="2">
    <source>
        <dbReference type="ARBA" id="ARBA00004477"/>
    </source>
</evidence>
<evidence type="ECO:0000313" key="19">
    <source>
        <dbReference type="EMBL" id="CCG81347.1"/>
    </source>
</evidence>
<dbReference type="EMBL" id="CAHR02000036">
    <property type="protein sequence ID" value="CCG81347.1"/>
    <property type="molecule type" value="Genomic_DNA"/>
</dbReference>
<organism evidence="19 20">
    <name type="scientific">Taphrina deformans (strain PYCC 5710 / ATCC 11124 / CBS 356.35 / IMI 108563 / JCM 9778 / NBRC 8474)</name>
    <name type="common">Peach leaf curl fungus</name>
    <name type="synonym">Lalaria deformans</name>
    <dbReference type="NCBI Taxonomy" id="1097556"/>
    <lineage>
        <taxon>Eukaryota</taxon>
        <taxon>Fungi</taxon>
        <taxon>Dikarya</taxon>
        <taxon>Ascomycota</taxon>
        <taxon>Taphrinomycotina</taxon>
        <taxon>Taphrinomycetes</taxon>
        <taxon>Taphrinales</taxon>
        <taxon>Taphrinaceae</taxon>
        <taxon>Taphrina</taxon>
    </lineage>
</organism>
<dbReference type="InterPro" id="IPR027005">
    <property type="entry name" value="PMT-like"/>
</dbReference>
<dbReference type="AlphaFoldDB" id="R4X7X9"/>
<comment type="pathway">
    <text evidence="3 16">Protein modification; protein glycosylation.</text>
</comment>
<evidence type="ECO:0000256" key="7">
    <source>
        <dbReference type="ARBA" id="ARBA00022679"/>
    </source>
</evidence>
<evidence type="ECO:0000256" key="11">
    <source>
        <dbReference type="ARBA" id="ARBA00022989"/>
    </source>
</evidence>
<feature type="transmembrane region" description="Helical" evidence="16">
    <location>
        <begin position="255"/>
        <end position="276"/>
    </location>
</feature>
<dbReference type="Pfam" id="PF16192">
    <property type="entry name" value="PMT_4TMC"/>
    <property type="match status" value="1"/>
</dbReference>
<evidence type="ECO:0000256" key="10">
    <source>
        <dbReference type="ARBA" id="ARBA00022824"/>
    </source>
</evidence>
<evidence type="ECO:0000259" key="18">
    <source>
        <dbReference type="PROSITE" id="PS50919"/>
    </source>
</evidence>
<feature type="compositionally biased region" description="Low complexity" evidence="17">
    <location>
        <begin position="770"/>
        <end position="781"/>
    </location>
</feature>
<evidence type="ECO:0000256" key="13">
    <source>
        <dbReference type="ARBA" id="ARBA00023180"/>
    </source>
</evidence>
<evidence type="ECO:0000256" key="9">
    <source>
        <dbReference type="ARBA" id="ARBA00022737"/>
    </source>
</evidence>
<dbReference type="GO" id="GO:0005789">
    <property type="term" value="C:endoplasmic reticulum membrane"/>
    <property type="evidence" value="ECO:0007669"/>
    <property type="project" value="UniProtKB-SubCell"/>
</dbReference>
<dbReference type="eggNOG" id="KOG1652">
    <property type="taxonomic scope" value="Eukaryota"/>
</dbReference>
<feature type="transmembrane region" description="Helical" evidence="16">
    <location>
        <begin position="951"/>
        <end position="969"/>
    </location>
</feature>
<dbReference type="PROSITE" id="PS50919">
    <property type="entry name" value="MIR"/>
    <property type="match status" value="3"/>
</dbReference>
<dbReference type="PANTHER" id="PTHR10050:SF50">
    <property type="entry name" value="DOLICHYL-PHOSPHATE-MANNOSE--PROTEIN MANNOSYLTRANSFERASE 1-RELATED"/>
    <property type="match status" value="1"/>
</dbReference>
<comment type="subcellular location">
    <subcellularLocation>
        <location evidence="2 16">Endoplasmic reticulum membrane</location>
        <topology evidence="2 16">Multi-pass membrane protein</topology>
    </subcellularLocation>
</comment>
<comment type="similarity">
    <text evidence="4 16">Belongs to the glycosyltransferase 39 family.</text>
</comment>
<comment type="function">
    <text evidence="1">Essential component of the TIM23 complex, a complex that mediates the translocation of transit peptide-containing proteins across the mitochondrial inner membrane.</text>
</comment>
<evidence type="ECO:0000256" key="17">
    <source>
        <dbReference type="SAM" id="MobiDB-lite"/>
    </source>
</evidence>
<dbReference type="CDD" id="cd23283">
    <property type="entry name" value="beta-trefoil_MIR_PMT1-like"/>
    <property type="match status" value="1"/>
</dbReference>
<keyword evidence="10 16" id="KW-0256">Endoplasmic reticulum</keyword>
<comment type="catalytic activity">
    <reaction evidence="14 16">
        <text>a di-trans,poly-cis-dolichyl beta-D-mannosyl phosphate + L-threonyl-[protein] = 3-O-(alpha-D-mannosyl)-L-threonyl-[protein] + a di-trans,poly-cis-dolichyl phosphate + H(+)</text>
        <dbReference type="Rhea" id="RHEA:53396"/>
        <dbReference type="Rhea" id="RHEA-COMP:11060"/>
        <dbReference type="Rhea" id="RHEA-COMP:13547"/>
        <dbReference type="Rhea" id="RHEA-COMP:19498"/>
        <dbReference type="Rhea" id="RHEA-COMP:19501"/>
        <dbReference type="ChEBI" id="CHEBI:15378"/>
        <dbReference type="ChEBI" id="CHEBI:30013"/>
        <dbReference type="ChEBI" id="CHEBI:57683"/>
        <dbReference type="ChEBI" id="CHEBI:58211"/>
        <dbReference type="ChEBI" id="CHEBI:137323"/>
        <dbReference type="EC" id="2.4.1.109"/>
    </reaction>
</comment>
<reference evidence="19 20" key="1">
    <citation type="journal article" date="2013" name="MBio">
        <title>Genome sequencing of the plant pathogen Taphrina deformans, the causal agent of peach leaf curl.</title>
        <authorList>
            <person name="Cisse O.H."/>
            <person name="Almeida J.M.G.C.F."/>
            <person name="Fonseca A."/>
            <person name="Kumar A.A."/>
            <person name="Salojaervi J."/>
            <person name="Overmyer K."/>
            <person name="Hauser P.M."/>
            <person name="Pagni M."/>
        </authorList>
    </citation>
    <scope>NUCLEOTIDE SEQUENCE [LARGE SCALE GENOMIC DNA]</scope>
    <source>
        <strain evidence="20">PYCC 5710 / ATCC 11124 / CBS 356.35 / IMI 108563 / JCM 9778 / NBRC 8474</strain>
    </source>
</reference>
<feature type="domain" description="MIR" evidence="18">
    <location>
        <begin position="443"/>
        <end position="498"/>
    </location>
</feature>
<dbReference type="GO" id="GO:0004169">
    <property type="term" value="F:dolichyl-phosphate-mannose-protein mannosyltransferase activity"/>
    <property type="evidence" value="ECO:0007669"/>
    <property type="project" value="UniProtKB-UniRule"/>
</dbReference>
<dbReference type="Pfam" id="PF02466">
    <property type="entry name" value="Tim17"/>
    <property type="match status" value="1"/>
</dbReference>
<keyword evidence="12 16" id="KW-0472">Membrane</keyword>
<evidence type="ECO:0000256" key="6">
    <source>
        <dbReference type="ARBA" id="ARBA00022676"/>
    </source>
</evidence>
<dbReference type="STRING" id="1097556.R4X7X9"/>
<comment type="catalytic activity">
    <reaction evidence="15 16">
        <text>a di-trans,poly-cis-dolichyl beta-D-mannosyl phosphate + L-seryl-[protein] = 3-O-(alpha-D-mannosyl)-L-seryl-[protein] + a di-trans,poly-cis-dolichyl phosphate + H(+)</text>
        <dbReference type="Rhea" id="RHEA:17377"/>
        <dbReference type="Rhea" id="RHEA-COMP:9863"/>
        <dbReference type="Rhea" id="RHEA-COMP:13546"/>
        <dbReference type="Rhea" id="RHEA-COMP:19498"/>
        <dbReference type="Rhea" id="RHEA-COMP:19501"/>
        <dbReference type="ChEBI" id="CHEBI:15378"/>
        <dbReference type="ChEBI" id="CHEBI:29999"/>
        <dbReference type="ChEBI" id="CHEBI:57683"/>
        <dbReference type="ChEBI" id="CHEBI:58211"/>
        <dbReference type="ChEBI" id="CHEBI:137321"/>
        <dbReference type="EC" id="2.4.1.109"/>
    </reaction>
</comment>
<feature type="domain" description="MIR" evidence="18">
    <location>
        <begin position="308"/>
        <end position="362"/>
    </location>
</feature>
<evidence type="ECO:0000256" key="12">
    <source>
        <dbReference type="ARBA" id="ARBA00023136"/>
    </source>
</evidence>
<dbReference type="PANTHER" id="PTHR10050">
    <property type="entry name" value="DOLICHYL-PHOSPHATE-MANNOSE--PROTEIN MANNOSYLTRANSFERASE"/>
    <property type="match status" value="1"/>
</dbReference>
<dbReference type="EC" id="2.4.1.109" evidence="5 16"/>
<dbReference type="OrthoDB" id="292747at2759"/>
<dbReference type="InterPro" id="IPR036300">
    <property type="entry name" value="MIR_dom_sf"/>
</dbReference>
<evidence type="ECO:0000256" key="1">
    <source>
        <dbReference type="ARBA" id="ARBA00002959"/>
    </source>
</evidence>
<protein>
    <recommendedName>
        <fullName evidence="5 16">Dolichyl-phosphate-mannose--protein mannosyltransferase</fullName>
        <ecNumber evidence="5 16">2.4.1.109</ecNumber>
    </recommendedName>
</protein>
<dbReference type="InterPro" id="IPR016093">
    <property type="entry name" value="MIR_motif"/>
</dbReference>
<dbReference type="GO" id="GO:0008320">
    <property type="term" value="F:protein transmembrane transporter activity"/>
    <property type="evidence" value="ECO:0007669"/>
    <property type="project" value="InterPro"/>
</dbReference>
<dbReference type="GO" id="GO:0005744">
    <property type="term" value="C:TIM23 mitochondrial import inner membrane translocase complex"/>
    <property type="evidence" value="ECO:0007669"/>
    <property type="project" value="InterPro"/>
</dbReference>
<keyword evidence="13" id="KW-0325">Glycoprotein</keyword>
<dbReference type="Pfam" id="PF02366">
    <property type="entry name" value="PMT"/>
    <property type="match status" value="1"/>
</dbReference>
<evidence type="ECO:0000256" key="5">
    <source>
        <dbReference type="ARBA" id="ARBA00012839"/>
    </source>
</evidence>
<sequence length="991" mass="109271">MAKPKSPKTVADPATTVEIRQPTSSLSDFNLLAGVTLVALAVRLYKLNWPTSVVFDEVHFGGFASKYIKGQFFMDVHPPLAKMLFAVVSYIAGFDGEFDFKDIGKDYLEPGVPYVAMRLMPALLGVALVSLTFLTLRSSGCSQVVAVMASLLVTSENGLLTNARLILLDSPLITLTALTAYAFQKFTIVDEDHRQHLTRKWWLWLALSGLSLGATVSVKWVGLFTIAWLGTVTIYQLFTQLGNVHISLPRLSQLFLARALCLLVLPGIFYMGMFAIHFQCLVNPGDGDGFMSSEFQSSLNTKAKEPTLAPVSLGNTITLKHWNTQGGYLHSHVAVYPGGSKQQQVTLYPHQDANNEWMLYSETDEYDPVQSAPVQIQNGQVVKLWHATTQKRLHSHDVRPIVTEVEWQNEVSAYGFEGFSGDANDLFRIEIQDEYTPDIAARHNLTAISSKFRLIHVMTGAALFSHKVKLPSWGFEQQEVTAATQGTIPNSIWYIESNTHPLAPADAPRITYRRLGFFGKFWELHKVMWTTNAGLVESHNWDSRPSSWPLLKRGINFWGADQRHVYLIGNFLVRGLATGGILAYLALKALGVLRWQRGFADYQQSPKLWSYDLRVGTYVLGWAFHYLPFFLMERQLFLHHYFPALYFSILAFAQLFDFSAHIVPRRLVSLVALVIVAASAAVFYWYAPVAYGLKWTKSACEASRLVKTWDYDCNPYPDSYAEYSQVKLGGPVPTATAKPVEQAVQPEIPAGNTRDAGKAAQAPPPPPPQAAEQVQEPSEAAKLPENIPAGSARTLQSTIYQDEAGNVLDPEAVKKMENVKDDSYLHKETTTGSDCRMAHADHTRDPCPYVILNDFGGAFAMGAIGGSIWHSIKGYRNSPRGEKLSGAMSAVKARAPVLGGNFGVWGGLFSTFDCSVKAVRRKEDPWNAIIAGFFTGGSLAVRSGVKAARNSAIGCACLLGIFEGVGIMINRVMAEGNRPVQPQLPEGVAAA</sequence>
<dbReference type="NCBIfam" id="TIGR00980">
    <property type="entry name" value="3a0801so1tim17"/>
    <property type="match status" value="1"/>
</dbReference>
<feature type="transmembrane region" description="Helical" evidence="16">
    <location>
        <begin position="615"/>
        <end position="632"/>
    </location>
</feature>
<keyword evidence="11 16" id="KW-1133">Transmembrane helix</keyword>
<proteinExistence type="inferred from homology"/>
<feature type="transmembrane region" description="Helical" evidence="16">
    <location>
        <begin position="668"/>
        <end position="687"/>
    </location>
</feature>
<evidence type="ECO:0000256" key="4">
    <source>
        <dbReference type="ARBA" id="ARBA00007222"/>
    </source>
</evidence>
<dbReference type="InterPro" id="IPR003342">
    <property type="entry name" value="ArnT-like_N"/>
</dbReference>
<feature type="transmembrane region" description="Helical" evidence="16">
    <location>
        <begin position="115"/>
        <end position="134"/>
    </location>
</feature>
<dbReference type="Gene3D" id="2.80.10.50">
    <property type="match status" value="1"/>
</dbReference>
<feature type="transmembrane region" description="Helical" evidence="16">
    <location>
        <begin position="644"/>
        <end position="662"/>
    </location>
</feature>
<feature type="transmembrane region" description="Helical" evidence="16">
    <location>
        <begin position="204"/>
        <end position="235"/>
    </location>
</feature>
<keyword evidence="7 16" id="KW-0808">Transferase</keyword>
<keyword evidence="9" id="KW-0677">Repeat</keyword>
<accession>R4X7X9</accession>
<evidence type="ECO:0000256" key="16">
    <source>
        <dbReference type="RuleBase" id="RU367007"/>
    </source>
</evidence>
<comment type="caution">
    <text evidence="19">The sequence shown here is derived from an EMBL/GenBank/DDBJ whole genome shotgun (WGS) entry which is preliminary data.</text>
</comment>
<gene>
    <name evidence="19" type="ORF">TAPDE_001170</name>
</gene>
<comment type="function">
    <text evidence="16">Transfers mannose from Dol-P-mannose to Ser or Thr residues on proteins.</text>
</comment>
<dbReference type="SMART" id="SM00472">
    <property type="entry name" value="MIR"/>
    <property type="match status" value="3"/>
</dbReference>
<feature type="transmembrane region" description="Helical" evidence="16">
    <location>
        <begin position="571"/>
        <end position="595"/>
    </location>
</feature>
<keyword evidence="6 16" id="KW-0328">Glycosyltransferase</keyword>